<feature type="compositionally biased region" description="Basic and acidic residues" evidence="5">
    <location>
        <begin position="562"/>
        <end position="574"/>
    </location>
</feature>
<proteinExistence type="inferred from homology"/>
<feature type="compositionally biased region" description="Acidic residues" evidence="5">
    <location>
        <begin position="1109"/>
        <end position="1119"/>
    </location>
</feature>
<dbReference type="GO" id="GO:0030844">
    <property type="term" value="P:positive regulation of intermediate filament depolymerization"/>
    <property type="evidence" value="ECO:0007669"/>
    <property type="project" value="TreeGrafter"/>
</dbReference>
<dbReference type="Gene3D" id="1.20.5.1160">
    <property type="entry name" value="Vasodilator-stimulated phosphoprotein"/>
    <property type="match status" value="1"/>
</dbReference>
<evidence type="ECO:0000256" key="3">
    <source>
        <dbReference type="RuleBase" id="RU000685"/>
    </source>
</evidence>
<name>A0A6J2W168_CHACN</name>
<feature type="coiled-coil region" evidence="4">
    <location>
        <begin position="20"/>
        <end position="54"/>
    </location>
</feature>
<feature type="compositionally biased region" description="Basic and acidic residues" evidence="5">
    <location>
        <begin position="584"/>
        <end position="597"/>
    </location>
</feature>
<feature type="compositionally biased region" description="Basic and acidic residues" evidence="5">
    <location>
        <begin position="1710"/>
        <end position="1723"/>
    </location>
</feature>
<dbReference type="SUPFAM" id="SSF64593">
    <property type="entry name" value="Intermediate filament protein, coiled coil region"/>
    <property type="match status" value="2"/>
</dbReference>
<feature type="region of interest" description="Disordered" evidence="5">
    <location>
        <begin position="1497"/>
        <end position="1550"/>
    </location>
</feature>
<dbReference type="PANTHER" id="PTHR47051:SF1">
    <property type="entry name" value="NESTIN"/>
    <property type="match status" value="1"/>
</dbReference>
<feature type="region of interest" description="Disordered" evidence="5">
    <location>
        <begin position="1018"/>
        <end position="1039"/>
    </location>
</feature>
<evidence type="ECO:0000256" key="1">
    <source>
        <dbReference type="ARBA" id="ARBA00022754"/>
    </source>
</evidence>
<feature type="compositionally biased region" description="Acidic residues" evidence="5">
    <location>
        <begin position="1357"/>
        <end position="1377"/>
    </location>
</feature>
<feature type="compositionally biased region" description="Acidic residues" evidence="5">
    <location>
        <begin position="1233"/>
        <end position="1249"/>
    </location>
</feature>
<dbReference type="GO" id="GO:0031730">
    <property type="term" value="F:CCR5 chemokine receptor binding"/>
    <property type="evidence" value="ECO:0007669"/>
    <property type="project" value="TreeGrafter"/>
</dbReference>
<keyword evidence="7" id="KW-1185">Reference proteome</keyword>
<feature type="region of interest" description="Disordered" evidence="5">
    <location>
        <begin position="1343"/>
        <end position="1377"/>
    </location>
</feature>
<dbReference type="GeneID" id="115819713"/>
<sequence>MEITRVRQPYAPLGQEKYQMLELNRRLESYLNHVKLLEEENALLRGEIQTLRKNREPQRQRRVVEEALREARMEVEVVWREKDRVEMEIGNMGEEFQALSLRRQMERDAQEEVCRRLAESRKELEEERRAQIWLREKAAQLETELQLQVQLHQEDVAGLKASLAQIKPAPMVWKRSPPLDFEGLSQQYSQQVAQVWQEAVENYQKEVNHLEESLTQAKAQLAQIVQEKKEGQLHVQNLAKELESAQTKWELLEKNVVQHRDRQNQELQQLKAHVDGLEAEKAELGEQIHDIIKETQNLLQLKMSLGLEVSTYRALLDSESTRANNRSAFRSIIQTPDTLSKPNGVKPGFQTPRTSCHVITPITTAQRSSLYSKVSSTKMTAFQTSPCSTSFWETPKRVSVTKEEQTSMNEESHIAGDWSTPDRRGPLNGTGSVDHFRPEDVCEEVSYAAPLSAFMVQPTFSSNTAELVYTNNKSDLEEVKKQQTKSGENKVLTDESAELIAEEVLESVNVTDEQLNRFPQTRAVSPGPMTENKKEPSQDSKDKETEKVQISWEAQSMWEDINAEKEKEKEREDLATNMDSESENVTKHDTSEHKSAESESNILTEFDRQDKNSDELDTSFTEQVDGCPADTTVQSEKFSADFMLPEAQDNKNDFADGFEEQQKVESESDKDTFSEWGTTERLEAGKDKMEDVSEQTRDVDMEVQVEEDERETEKKQTMAEERIKETVTNMDVEQRDAEEKTAVLDEYQANIENEAADEPFVKWGNSEINSGVLEKKFEQKTLTIDEKDFDVCADNNKGEEKQSHEEEEEEDSPNISASWRTDPGECDSYALQNTLADTRPLIRYKSDDTDVNTQTSHQGATDSSESEEDREAGVGHWGINKSKRFDTMEDLSEEPEIEIMDEMVSEEPVLSAEGDTEQEYVVLKNEQDDRIVPQAVMEDTGHLEESRSEKSLTEESEEDNNIKKEVKEEEDQEKEKKMSELLCWSENFIRETMESETAGIAESEHQQTVKSNVGIAQEGPADIDNTDFPQSQQEGETVQDEKIYVEHVESSFSAMSLTESYDQSKQTDKEICETSQVGHLEEGRSETVLGKTSEQFGEDDYTKERLEEQVDQGQEEENLTGETMDSETVHIAQSEHEQNGNSNVAIAQEDPANIDNAYFTHIQQDNETIQEEMMQVKYESSLSAVSLTESYHQSKQTDKEICETSQVGHLEEGRTEKVLTEQHEEDKNTKEGLEEEVEEEENLTEETMDSESVCIAENEHEQIGNSNIAIAQEDPADTDKPHFLHIEQDIETIQEEMMHVKYESSLSAVSLTESYDQSKQTDKEICETSQVGHLEEGRTEKVLTEQHEEDKNTKEGLEEEEEVEVEEEENLTEETMDSEPVCIAENEHEQIGNSNIAIAQEDPADIDKPHFLHIEQDIETIQEEMMHVKYESSLSAVSLTESYDQSKQTDKKNCEPSQVNTTDSDESSEETAPVKDTICQQDDEDEQNLSMLTNIDFTDNISVPSEVSSRPESQANTTSSDVEDSQTSEDESPNASQCSQSPNYGGMMTDELHPIGIEASVGILGASTDNLELERTDREETQEGCELPQMYPWDNLGKPSQNTGVNVESATQNIHTYTDERFGRTEENTVSKPSETLDIFQGNRMEVPSHAEGNVSDLFGVFSTNFKQEFWSTTTTAATYDPEESEQYTHATSQSNQSLIFREPWGDLENLPKNDGKSEREAKLSVTSTLEREEQTTLSAKQLSRGDNREGETVLSDDSDEGNSWSSGEE</sequence>
<dbReference type="CTD" id="10763"/>
<feature type="compositionally biased region" description="Basic and acidic residues" evidence="5">
    <location>
        <begin position="939"/>
        <end position="953"/>
    </location>
</feature>
<dbReference type="RefSeq" id="XP_030639075.1">
    <property type="nucleotide sequence ID" value="XM_030783215.1"/>
</dbReference>
<feature type="compositionally biased region" description="Basic and acidic residues" evidence="5">
    <location>
        <begin position="711"/>
        <end position="725"/>
    </location>
</feature>
<dbReference type="SMART" id="SM01391">
    <property type="entry name" value="Filament"/>
    <property type="match status" value="1"/>
</dbReference>
<feature type="coiled-coil region" evidence="4">
    <location>
        <begin position="193"/>
        <end position="294"/>
    </location>
</feature>
<dbReference type="Gene3D" id="1.20.5.170">
    <property type="match status" value="1"/>
</dbReference>
<feature type="domain" description="IF rod" evidence="6">
    <location>
        <begin position="16"/>
        <end position="323"/>
    </location>
</feature>
<feature type="compositionally biased region" description="Polar residues" evidence="5">
    <location>
        <begin position="851"/>
        <end position="863"/>
    </location>
</feature>
<evidence type="ECO:0000313" key="8">
    <source>
        <dbReference type="RefSeq" id="XP_030639075.1"/>
    </source>
</evidence>
<evidence type="ECO:0000256" key="4">
    <source>
        <dbReference type="SAM" id="Coils"/>
    </source>
</evidence>
<feature type="region of interest" description="Disordered" evidence="5">
    <location>
        <begin position="1075"/>
        <end position="1142"/>
    </location>
</feature>
<evidence type="ECO:0000256" key="5">
    <source>
        <dbReference type="SAM" id="MobiDB-lite"/>
    </source>
</evidence>
<dbReference type="GO" id="GO:0005882">
    <property type="term" value="C:intermediate filament"/>
    <property type="evidence" value="ECO:0007669"/>
    <property type="project" value="UniProtKB-KW"/>
</dbReference>
<keyword evidence="1 3" id="KW-0403">Intermediate filament</keyword>
<feature type="compositionally biased region" description="Basic and acidic residues" evidence="5">
    <location>
        <begin position="605"/>
        <end position="614"/>
    </location>
</feature>
<feature type="compositionally biased region" description="Basic and acidic residues" evidence="5">
    <location>
        <begin position="1209"/>
        <end position="1232"/>
    </location>
</feature>
<feature type="compositionally biased region" description="Polar residues" evidence="5">
    <location>
        <begin position="511"/>
        <end position="523"/>
    </location>
</feature>
<dbReference type="Pfam" id="PF00038">
    <property type="entry name" value="Filament"/>
    <property type="match status" value="1"/>
</dbReference>
<dbReference type="PROSITE" id="PS00226">
    <property type="entry name" value="IF_ROD_1"/>
    <property type="match status" value="1"/>
</dbReference>
<feature type="compositionally biased region" description="Polar residues" evidence="5">
    <location>
        <begin position="1027"/>
        <end position="1036"/>
    </location>
</feature>
<feature type="compositionally biased region" description="Polar residues" evidence="5">
    <location>
        <begin position="1688"/>
        <end position="1699"/>
    </location>
</feature>
<feature type="region of interest" description="Disordered" evidence="5">
    <location>
        <begin position="1682"/>
        <end position="1770"/>
    </location>
</feature>
<dbReference type="PROSITE" id="PS51842">
    <property type="entry name" value="IF_ROD_2"/>
    <property type="match status" value="1"/>
</dbReference>
<comment type="similarity">
    <text evidence="3">Belongs to the intermediate filament family.</text>
</comment>
<dbReference type="OrthoDB" id="8886319at2759"/>
<feature type="compositionally biased region" description="Basic and acidic residues" evidence="5">
    <location>
        <begin position="960"/>
        <end position="978"/>
    </location>
</feature>
<feature type="compositionally biased region" description="Low complexity" evidence="5">
    <location>
        <begin position="1502"/>
        <end position="1513"/>
    </location>
</feature>
<evidence type="ECO:0000313" key="7">
    <source>
        <dbReference type="Proteomes" id="UP000504632"/>
    </source>
</evidence>
<dbReference type="Proteomes" id="UP000504632">
    <property type="component" value="Chromosome 8"/>
</dbReference>
<protein>
    <submittedName>
        <fullName evidence="8">Nestin</fullName>
    </submittedName>
</protein>
<dbReference type="InParanoid" id="A0A6J2W168"/>
<feature type="region of interest" description="Disordered" evidence="5">
    <location>
        <begin position="1441"/>
        <end position="1485"/>
    </location>
</feature>
<feature type="compositionally biased region" description="Acidic residues" evidence="5">
    <location>
        <begin position="701"/>
        <end position="710"/>
    </location>
</feature>
<evidence type="ECO:0000259" key="6">
    <source>
        <dbReference type="PROSITE" id="PS51842"/>
    </source>
</evidence>
<feature type="region of interest" description="Disordered" evidence="5">
    <location>
        <begin position="925"/>
        <end position="978"/>
    </location>
</feature>
<feature type="compositionally biased region" description="Basic and acidic residues" evidence="5">
    <location>
        <begin position="648"/>
        <end position="700"/>
    </location>
</feature>
<feature type="compositionally biased region" description="Acidic residues" evidence="5">
    <location>
        <begin position="1521"/>
        <end position="1532"/>
    </location>
</feature>
<keyword evidence="2 4" id="KW-0175">Coiled coil</keyword>
<gene>
    <name evidence="8" type="primary">nes</name>
</gene>
<feature type="compositionally biased region" description="Polar residues" evidence="5">
    <location>
        <begin position="1533"/>
        <end position="1543"/>
    </location>
</feature>
<feature type="region of interest" description="Disordered" evidence="5">
    <location>
        <begin position="402"/>
        <end position="424"/>
    </location>
</feature>
<reference evidence="8" key="1">
    <citation type="submission" date="2025-08" db="UniProtKB">
        <authorList>
            <consortium name="RefSeq"/>
        </authorList>
    </citation>
    <scope>IDENTIFICATION</scope>
</reference>
<dbReference type="InterPro" id="IPR031211">
    <property type="entry name" value="Nestin"/>
</dbReference>
<dbReference type="InterPro" id="IPR039008">
    <property type="entry name" value="IF_rod_dom"/>
</dbReference>
<accession>A0A6J2W168</accession>
<feature type="region of interest" description="Disordered" evidence="5">
    <location>
        <begin position="784"/>
        <end position="888"/>
    </location>
</feature>
<feature type="region of interest" description="Disordered" evidence="5">
    <location>
        <begin position="511"/>
        <end position="736"/>
    </location>
</feature>
<feature type="compositionally biased region" description="Basic and acidic residues" evidence="5">
    <location>
        <begin position="1343"/>
        <end position="1356"/>
    </location>
</feature>
<feature type="compositionally biased region" description="Basic and acidic residues" evidence="5">
    <location>
        <begin position="531"/>
        <end position="547"/>
    </location>
</feature>
<evidence type="ECO:0000256" key="2">
    <source>
        <dbReference type="ARBA" id="ARBA00023054"/>
    </source>
</evidence>
<feature type="region of interest" description="Disordered" evidence="5">
    <location>
        <begin position="1189"/>
        <end position="1251"/>
    </location>
</feature>
<dbReference type="GO" id="GO:0019215">
    <property type="term" value="F:intermediate filament binding"/>
    <property type="evidence" value="ECO:0007669"/>
    <property type="project" value="InterPro"/>
</dbReference>
<dbReference type="InterPro" id="IPR018039">
    <property type="entry name" value="IF_conserved"/>
</dbReference>
<organism evidence="7 8">
    <name type="scientific">Chanos chanos</name>
    <name type="common">Milkfish</name>
    <name type="synonym">Mugil chanos</name>
    <dbReference type="NCBI Taxonomy" id="29144"/>
    <lineage>
        <taxon>Eukaryota</taxon>
        <taxon>Metazoa</taxon>
        <taxon>Chordata</taxon>
        <taxon>Craniata</taxon>
        <taxon>Vertebrata</taxon>
        <taxon>Euteleostomi</taxon>
        <taxon>Actinopterygii</taxon>
        <taxon>Neopterygii</taxon>
        <taxon>Teleostei</taxon>
        <taxon>Ostariophysi</taxon>
        <taxon>Gonorynchiformes</taxon>
        <taxon>Chanidae</taxon>
        <taxon>Chanos</taxon>
    </lineage>
</organism>
<dbReference type="PANTHER" id="PTHR47051">
    <property type="entry name" value="NESTIN"/>
    <property type="match status" value="1"/>
</dbReference>
<feature type="compositionally biased region" description="Basic and acidic residues" evidence="5">
    <location>
        <begin position="784"/>
        <end position="804"/>
    </location>
</feature>